<evidence type="ECO:0000313" key="2">
    <source>
        <dbReference type="Proteomes" id="UP000075243"/>
    </source>
</evidence>
<accession>A0A151QTJ8</accession>
<gene>
    <name evidence="1" type="ORF">KK1_045490</name>
</gene>
<reference evidence="1" key="1">
    <citation type="journal article" date="2012" name="Nat. Biotechnol.">
        <title>Draft genome sequence of pigeonpea (Cajanus cajan), an orphan legume crop of resource-poor farmers.</title>
        <authorList>
            <person name="Varshney R.K."/>
            <person name="Chen W."/>
            <person name="Li Y."/>
            <person name="Bharti A.K."/>
            <person name="Saxena R.K."/>
            <person name="Schlueter J.A."/>
            <person name="Donoghue M.T."/>
            <person name="Azam S."/>
            <person name="Fan G."/>
            <person name="Whaley A.M."/>
            <person name="Farmer A.D."/>
            <person name="Sheridan J."/>
            <person name="Iwata A."/>
            <person name="Tuteja R."/>
            <person name="Penmetsa R.V."/>
            <person name="Wu W."/>
            <person name="Upadhyaya H.D."/>
            <person name="Yang S.P."/>
            <person name="Shah T."/>
            <person name="Saxena K.B."/>
            <person name="Michael T."/>
            <person name="McCombie W.R."/>
            <person name="Yang B."/>
            <person name="Zhang G."/>
            <person name="Yang H."/>
            <person name="Wang J."/>
            <person name="Spillane C."/>
            <person name="Cook D.R."/>
            <person name="May G.D."/>
            <person name="Xu X."/>
            <person name="Jackson S.A."/>
        </authorList>
    </citation>
    <scope>NUCLEOTIDE SEQUENCE [LARGE SCALE GENOMIC DNA]</scope>
</reference>
<organism evidence="1 2">
    <name type="scientific">Cajanus cajan</name>
    <name type="common">Pigeon pea</name>
    <name type="synonym">Cajanus indicus</name>
    <dbReference type="NCBI Taxonomy" id="3821"/>
    <lineage>
        <taxon>Eukaryota</taxon>
        <taxon>Viridiplantae</taxon>
        <taxon>Streptophyta</taxon>
        <taxon>Embryophyta</taxon>
        <taxon>Tracheophyta</taxon>
        <taxon>Spermatophyta</taxon>
        <taxon>Magnoliopsida</taxon>
        <taxon>eudicotyledons</taxon>
        <taxon>Gunneridae</taxon>
        <taxon>Pentapetalae</taxon>
        <taxon>rosids</taxon>
        <taxon>fabids</taxon>
        <taxon>Fabales</taxon>
        <taxon>Fabaceae</taxon>
        <taxon>Papilionoideae</taxon>
        <taxon>50 kb inversion clade</taxon>
        <taxon>NPAAA clade</taxon>
        <taxon>indigoferoid/millettioid clade</taxon>
        <taxon>Phaseoleae</taxon>
        <taxon>Cajanus</taxon>
    </lineage>
</organism>
<evidence type="ECO:0008006" key="3">
    <source>
        <dbReference type="Google" id="ProtNLM"/>
    </source>
</evidence>
<name>A0A151QTJ8_CAJCA</name>
<sequence length="78" mass="8727">ETHTFHFPTGECMITLEDVSAYLAMLYRKMCKATDVTSKIMGGCASLLQSRAWHRMSYIAPISRVPPTFPLVCKWSGG</sequence>
<protein>
    <recommendedName>
        <fullName evidence="3">Aminotransferase-like plant mobile domain-containing protein</fullName>
    </recommendedName>
</protein>
<dbReference type="AlphaFoldDB" id="A0A151QTJ8"/>
<feature type="non-terminal residue" evidence="1">
    <location>
        <position position="1"/>
    </location>
</feature>
<dbReference type="GO" id="GO:0010073">
    <property type="term" value="P:meristem maintenance"/>
    <property type="evidence" value="ECO:0007669"/>
    <property type="project" value="InterPro"/>
</dbReference>
<dbReference type="InterPro" id="IPR044824">
    <property type="entry name" value="MAIN-like"/>
</dbReference>
<dbReference type="Proteomes" id="UP000075243">
    <property type="component" value="Unassembled WGS sequence"/>
</dbReference>
<evidence type="ECO:0000313" key="1">
    <source>
        <dbReference type="EMBL" id="KYP33648.1"/>
    </source>
</evidence>
<proteinExistence type="predicted"/>
<dbReference type="PANTHER" id="PTHR46033:SF8">
    <property type="entry name" value="PROTEIN MAINTENANCE OF MERISTEMS-LIKE"/>
    <property type="match status" value="1"/>
</dbReference>
<dbReference type="EMBL" id="KQ484823">
    <property type="protein sequence ID" value="KYP33648.1"/>
    <property type="molecule type" value="Genomic_DNA"/>
</dbReference>
<dbReference type="Gramene" id="C.cajan_45339.t">
    <property type="protein sequence ID" value="C.cajan_45339.t"/>
    <property type="gene ID" value="C.cajan_45339"/>
</dbReference>
<dbReference type="PANTHER" id="PTHR46033">
    <property type="entry name" value="PROTEIN MAIN-LIKE 2"/>
    <property type="match status" value="1"/>
</dbReference>
<keyword evidence="2" id="KW-1185">Reference proteome</keyword>